<accession>A0A172TLZ1</accession>
<evidence type="ECO:0000259" key="6">
    <source>
        <dbReference type="PROSITE" id="PS51935"/>
    </source>
</evidence>
<dbReference type="GO" id="GO:0006508">
    <property type="term" value="P:proteolysis"/>
    <property type="evidence" value="ECO:0007669"/>
    <property type="project" value="UniProtKB-KW"/>
</dbReference>
<dbReference type="Proteomes" id="UP000076927">
    <property type="component" value="Chromosome"/>
</dbReference>
<keyword evidence="4" id="KW-0788">Thiol protease</keyword>
<proteinExistence type="inferred from homology"/>
<evidence type="ECO:0000313" key="8">
    <source>
        <dbReference type="Proteomes" id="UP000076927"/>
    </source>
</evidence>
<feature type="chain" id="PRO_5038620366" description="NlpC/P60 domain-containing protein" evidence="5">
    <location>
        <begin position="29"/>
        <end position="163"/>
    </location>
</feature>
<evidence type="ECO:0000256" key="4">
    <source>
        <dbReference type="ARBA" id="ARBA00022807"/>
    </source>
</evidence>
<evidence type="ECO:0000256" key="5">
    <source>
        <dbReference type="SAM" id="SignalP"/>
    </source>
</evidence>
<comment type="similarity">
    <text evidence="1">Belongs to the peptidase C40 family.</text>
</comment>
<keyword evidence="8" id="KW-1185">Reference proteome</keyword>
<dbReference type="EMBL" id="CP011388">
    <property type="protein sequence ID" value="ANE47827.1"/>
    <property type="molecule type" value="Genomic_DNA"/>
</dbReference>
<gene>
    <name evidence="7" type="ORF">SY83_17745</name>
</gene>
<dbReference type="STRING" id="1178515.SY83_17745"/>
<dbReference type="PANTHER" id="PTHR47053">
    <property type="entry name" value="MUREIN DD-ENDOPEPTIDASE MEPH-RELATED"/>
    <property type="match status" value="1"/>
</dbReference>
<dbReference type="PROSITE" id="PS51935">
    <property type="entry name" value="NLPC_P60"/>
    <property type="match status" value="1"/>
</dbReference>
<evidence type="ECO:0000256" key="1">
    <source>
        <dbReference type="ARBA" id="ARBA00007074"/>
    </source>
</evidence>
<evidence type="ECO:0000256" key="2">
    <source>
        <dbReference type="ARBA" id="ARBA00022670"/>
    </source>
</evidence>
<evidence type="ECO:0000313" key="7">
    <source>
        <dbReference type="EMBL" id="ANE47827.1"/>
    </source>
</evidence>
<dbReference type="GO" id="GO:0008234">
    <property type="term" value="F:cysteine-type peptidase activity"/>
    <property type="evidence" value="ECO:0007669"/>
    <property type="project" value="UniProtKB-KW"/>
</dbReference>
<dbReference type="PANTHER" id="PTHR47053:SF1">
    <property type="entry name" value="MUREIN DD-ENDOPEPTIDASE MEPH-RELATED"/>
    <property type="match status" value="1"/>
</dbReference>
<dbReference type="InterPro" id="IPR038765">
    <property type="entry name" value="Papain-like_cys_pep_sf"/>
</dbReference>
<feature type="domain" description="NlpC/P60" evidence="6">
    <location>
        <begin position="37"/>
        <end position="163"/>
    </location>
</feature>
<feature type="signal peptide" evidence="5">
    <location>
        <begin position="1"/>
        <end position="28"/>
    </location>
</feature>
<dbReference type="KEGG" id="pswu:SY83_17745"/>
<keyword evidence="2" id="KW-0645">Protease</keyword>
<sequence>MITKNKFVRMISSIGLCAAIGWTSLGLAAPQQAEAATSRGEKVISIGKKYLGVNYQFGAPTGSTRTFDCSSFTKHVYKKVGVSLPRISKDQAKKGYKVAKSNLKKGDLVFFWGRNGKGRVAHVAIYAGNNKILHTYKRGIGVTYSSLNSSYWKKHYVTARRVV</sequence>
<keyword evidence="5" id="KW-0732">Signal</keyword>
<dbReference type="Gene3D" id="3.90.1720.10">
    <property type="entry name" value="endopeptidase domain like (from Nostoc punctiforme)"/>
    <property type="match status" value="1"/>
</dbReference>
<dbReference type="SUPFAM" id="SSF54001">
    <property type="entry name" value="Cysteine proteinases"/>
    <property type="match status" value="1"/>
</dbReference>
<name>A0A172TLZ1_9BACL</name>
<evidence type="ECO:0000256" key="3">
    <source>
        <dbReference type="ARBA" id="ARBA00022801"/>
    </source>
</evidence>
<dbReference type="AlphaFoldDB" id="A0A172TLZ1"/>
<dbReference type="PATRIC" id="fig|1178515.4.peg.3576"/>
<dbReference type="OrthoDB" id="9813118at2"/>
<organism evidence="7 8">
    <name type="scientific">Paenibacillus swuensis</name>
    <dbReference type="NCBI Taxonomy" id="1178515"/>
    <lineage>
        <taxon>Bacteria</taxon>
        <taxon>Bacillati</taxon>
        <taxon>Bacillota</taxon>
        <taxon>Bacilli</taxon>
        <taxon>Bacillales</taxon>
        <taxon>Paenibacillaceae</taxon>
        <taxon>Paenibacillus</taxon>
    </lineage>
</organism>
<keyword evidence="3" id="KW-0378">Hydrolase</keyword>
<dbReference type="InterPro" id="IPR000064">
    <property type="entry name" value="NLP_P60_dom"/>
</dbReference>
<protein>
    <recommendedName>
        <fullName evidence="6">NlpC/P60 domain-containing protein</fullName>
    </recommendedName>
</protein>
<reference evidence="7 8" key="1">
    <citation type="submission" date="2015-01" db="EMBL/GenBank/DDBJ databases">
        <title>Paenibacillus swuensis/DY6/whole genome sequencing.</title>
        <authorList>
            <person name="Kim M.K."/>
            <person name="Srinivasan S."/>
            <person name="Lee J.-J."/>
        </authorList>
    </citation>
    <scope>NUCLEOTIDE SEQUENCE [LARGE SCALE GENOMIC DNA]</scope>
    <source>
        <strain evidence="7 8">DY6</strain>
    </source>
</reference>
<dbReference type="InterPro" id="IPR051202">
    <property type="entry name" value="Peptidase_C40"/>
</dbReference>
<dbReference type="Pfam" id="PF00877">
    <property type="entry name" value="NLPC_P60"/>
    <property type="match status" value="1"/>
</dbReference>